<sequence length="268" mass="29668">MIRTQQVCTEICIPPLLFSYKKRSSFKVHFVSHSHTHKTHQSFEYTIKKKKKMVPLSLSSPPLTTFPVNYKNNKAFLFINGAQSSTSLAYYNPLSLRLSSVGMAMKKKQKKKGFGTVCYAAPITARNLQFISTVSSLVLMFAKGTAIQKSFLVPLFALQAPATVISWIKGEYGMWTAFLALLVRLFVFIPGELELPFLALLLVIVAPYQAMNFQGTQQGAIVSLLIAGYLAFQHFSRAGSLQKSIEQGSIIATLAIVCITAVSLFLLI</sequence>
<evidence type="ECO:0000256" key="3">
    <source>
        <dbReference type="ARBA" id="ARBA00022692"/>
    </source>
</evidence>
<dbReference type="InterPro" id="IPR008892">
    <property type="entry name" value="COR413"/>
</dbReference>
<dbReference type="GO" id="GO:0016020">
    <property type="term" value="C:membrane"/>
    <property type="evidence" value="ECO:0007669"/>
    <property type="project" value="UniProtKB-SubCell"/>
</dbReference>
<proteinExistence type="inferred from homology"/>
<dbReference type="EMBL" id="JAXUIC010000005">
    <property type="protein sequence ID" value="KAK4589335.1"/>
    <property type="molecule type" value="Genomic_DNA"/>
</dbReference>
<comment type="similarity">
    <text evidence="2">Belongs to the Cold-regulated 413 protein family.</text>
</comment>
<evidence type="ECO:0000256" key="6">
    <source>
        <dbReference type="SAM" id="Phobius"/>
    </source>
</evidence>
<dbReference type="Pfam" id="PF05562">
    <property type="entry name" value="WCOR413"/>
    <property type="match status" value="1"/>
</dbReference>
<evidence type="ECO:0000256" key="1">
    <source>
        <dbReference type="ARBA" id="ARBA00004141"/>
    </source>
</evidence>
<feature type="transmembrane region" description="Helical" evidence="6">
    <location>
        <begin position="219"/>
        <end position="236"/>
    </location>
</feature>
<feature type="transmembrane region" description="Helical" evidence="6">
    <location>
        <begin position="174"/>
        <end position="207"/>
    </location>
</feature>
<name>A0AAN7FAK1_QUERU</name>
<dbReference type="AlphaFoldDB" id="A0AAN7FAK1"/>
<evidence type="ECO:0000313" key="7">
    <source>
        <dbReference type="EMBL" id="KAK4589335.1"/>
    </source>
</evidence>
<reference evidence="7 8" key="1">
    <citation type="journal article" date="2023" name="G3 (Bethesda)">
        <title>A haplotype-resolved chromosome-scale genome for Quercus rubra L. provides insights into the genetics of adaptive traits for red oak species.</title>
        <authorList>
            <person name="Kapoor B."/>
            <person name="Jenkins J."/>
            <person name="Schmutz J."/>
            <person name="Zhebentyayeva T."/>
            <person name="Kuelheim C."/>
            <person name="Coggeshall M."/>
            <person name="Heim C."/>
            <person name="Lasky J.R."/>
            <person name="Leites L."/>
            <person name="Islam-Faridi N."/>
            <person name="Romero-Severson J."/>
            <person name="DeLeo V.L."/>
            <person name="Lucas S.M."/>
            <person name="Lazic D."/>
            <person name="Gailing O."/>
            <person name="Carlson J."/>
            <person name="Staton M."/>
        </authorList>
    </citation>
    <scope>NUCLEOTIDE SEQUENCE [LARGE SCALE GENOMIC DNA]</scope>
    <source>
        <strain evidence="7">Pseudo-F2</strain>
    </source>
</reference>
<keyword evidence="4 6" id="KW-1133">Transmembrane helix</keyword>
<organism evidence="7 8">
    <name type="scientific">Quercus rubra</name>
    <name type="common">Northern red oak</name>
    <name type="synonym">Quercus borealis</name>
    <dbReference type="NCBI Taxonomy" id="3512"/>
    <lineage>
        <taxon>Eukaryota</taxon>
        <taxon>Viridiplantae</taxon>
        <taxon>Streptophyta</taxon>
        <taxon>Embryophyta</taxon>
        <taxon>Tracheophyta</taxon>
        <taxon>Spermatophyta</taxon>
        <taxon>Magnoliopsida</taxon>
        <taxon>eudicotyledons</taxon>
        <taxon>Gunneridae</taxon>
        <taxon>Pentapetalae</taxon>
        <taxon>rosids</taxon>
        <taxon>fabids</taxon>
        <taxon>Fagales</taxon>
        <taxon>Fagaceae</taxon>
        <taxon>Quercus</taxon>
    </lineage>
</organism>
<keyword evidence="5 6" id="KW-0472">Membrane</keyword>
<comment type="subcellular location">
    <subcellularLocation>
        <location evidence="1">Membrane</location>
        <topology evidence="1">Multi-pass membrane protein</topology>
    </subcellularLocation>
</comment>
<protein>
    <submittedName>
        <fullName evidence="7">Uncharacterized protein</fullName>
    </submittedName>
</protein>
<evidence type="ECO:0000256" key="4">
    <source>
        <dbReference type="ARBA" id="ARBA00022989"/>
    </source>
</evidence>
<gene>
    <name evidence="7" type="ORF">RGQ29_020079</name>
</gene>
<accession>A0AAN7FAK1</accession>
<dbReference type="Proteomes" id="UP001324115">
    <property type="component" value="Unassembled WGS sequence"/>
</dbReference>
<keyword evidence="3 6" id="KW-0812">Transmembrane</keyword>
<dbReference type="PANTHER" id="PTHR33596:SF17">
    <property type="entry name" value="COLD-REGULATED 413 INNER MEMBRANE PROTEIN 1, CHLOROPLASTIC-RELATED"/>
    <property type="match status" value="1"/>
</dbReference>
<feature type="transmembrane region" description="Helical" evidence="6">
    <location>
        <begin position="150"/>
        <end position="168"/>
    </location>
</feature>
<evidence type="ECO:0000313" key="8">
    <source>
        <dbReference type="Proteomes" id="UP001324115"/>
    </source>
</evidence>
<dbReference type="PANTHER" id="PTHR33596">
    <property type="entry name" value="COLD-REGULATED 413 PLASMA MEMBRANE PROTEIN 2"/>
    <property type="match status" value="1"/>
</dbReference>
<evidence type="ECO:0000256" key="2">
    <source>
        <dbReference type="ARBA" id="ARBA00005852"/>
    </source>
</evidence>
<evidence type="ECO:0000256" key="5">
    <source>
        <dbReference type="ARBA" id="ARBA00023136"/>
    </source>
</evidence>
<feature type="transmembrane region" description="Helical" evidence="6">
    <location>
        <begin position="248"/>
        <end position="267"/>
    </location>
</feature>
<keyword evidence="8" id="KW-1185">Reference proteome</keyword>
<comment type="caution">
    <text evidence="7">The sequence shown here is derived from an EMBL/GenBank/DDBJ whole genome shotgun (WGS) entry which is preliminary data.</text>
</comment>